<dbReference type="SUPFAM" id="SSF56112">
    <property type="entry name" value="Protein kinase-like (PK-like)"/>
    <property type="match status" value="1"/>
</dbReference>
<name>A0A5B0WUP8_9GAMM</name>
<dbReference type="Gene3D" id="1.10.510.10">
    <property type="entry name" value="Transferase(Phosphotransferase) domain 1"/>
    <property type="match status" value="1"/>
</dbReference>
<comment type="caution">
    <text evidence="1">The sequence shown here is derived from an EMBL/GenBank/DDBJ whole genome shotgun (WGS) entry which is preliminary data.</text>
</comment>
<dbReference type="Pfam" id="PF06293">
    <property type="entry name" value="Kdo"/>
    <property type="match status" value="1"/>
</dbReference>
<dbReference type="Proteomes" id="UP000323708">
    <property type="component" value="Unassembled WGS sequence"/>
</dbReference>
<dbReference type="RefSeq" id="WP_149611771.1">
    <property type="nucleotide sequence ID" value="NZ_VTUX01000005.1"/>
</dbReference>
<gene>
    <name evidence="1" type="ORF">F0M18_12460</name>
</gene>
<dbReference type="EMBL" id="VTUX01000005">
    <property type="protein sequence ID" value="KAA1190616.1"/>
    <property type="molecule type" value="Genomic_DNA"/>
</dbReference>
<dbReference type="AlphaFoldDB" id="A0A5B0WUP8"/>
<organism evidence="1 2">
    <name type="scientific">Pseudohalioglobus sediminis</name>
    <dbReference type="NCBI Taxonomy" id="2606449"/>
    <lineage>
        <taxon>Bacteria</taxon>
        <taxon>Pseudomonadati</taxon>
        <taxon>Pseudomonadota</taxon>
        <taxon>Gammaproteobacteria</taxon>
        <taxon>Cellvibrionales</taxon>
        <taxon>Halieaceae</taxon>
        <taxon>Pseudohalioglobus</taxon>
    </lineage>
</organism>
<sequence>MTAAVLRGGAEAFALADVLPGGATASWLAENGRVLKRDDHSLVTLLEHAGQLRYCKYFAAKHLLQRVAFRFGLGRAVRAFDAARLLQDRDIPVPAPLACLRRQDGLLLVTEGLRGALDIKAIWLDESTRAWRQRVLDNAGSLLAQLHSAGFAHGDCKWSNLLWQGEQLFLVDLEAVEQCARGHGQQSRDLARFTVNAEDLGVDSAAYRQFLEVYCGAMGESAADVAARIQPHLARFRARHLEKYGERGARLL</sequence>
<proteinExistence type="predicted"/>
<accession>A0A5B0WUP8</accession>
<evidence type="ECO:0000313" key="2">
    <source>
        <dbReference type="Proteomes" id="UP000323708"/>
    </source>
</evidence>
<evidence type="ECO:0008006" key="3">
    <source>
        <dbReference type="Google" id="ProtNLM"/>
    </source>
</evidence>
<reference evidence="1 2" key="1">
    <citation type="submission" date="2019-09" db="EMBL/GenBank/DDBJ databases">
        <authorList>
            <person name="Chen X.-Y."/>
        </authorList>
    </citation>
    <scope>NUCLEOTIDE SEQUENCE [LARGE SCALE GENOMIC DNA]</scope>
    <source>
        <strain evidence="1 2">NY5</strain>
    </source>
</reference>
<dbReference type="InterPro" id="IPR011009">
    <property type="entry name" value="Kinase-like_dom_sf"/>
</dbReference>
<keyword evidence="2" id="KW-1185">Reference proteome</keyword>
<protein>
    <recommendedName>
        <fullName evidence="3">Lipopolysaccharide kinase (Kdo/WaaP) family protein</fullName>
    </recommendedName>
</protein>
<evidence type="ECO:0000313" key="1">
    <source>
        <dbReference type="EMBL" id="KAA1190616.1"/>
    </source>
</evidence>